<keyword evidence="1" id="KW-0812">Transmembrane</keyword>
<dbReference type="InterPro" id="IPR007047">
    <property type="entry name" value="Flp_Fap"/>
</dbReference>
<reference evidence="2 3" key="1">
    <citation type="submission" date="2020-08" db="EMBL/GenBank/DDBJ databases">
        <title>Genomic Encyclopedia of Type Strains, Phase IV (KMG-IV): sequencing the most valuable type-strain genomes for metagenomic binning, comparative biology and taxonomic classification.</title>
        <authorList>
            <person name="Goeker M."/>
        </authorList>
    </citation>
    <scope>NUCLEOTIDE SEQUENCE [LARGE SCALE GENOMIC DNA]</scope>
    <source>
        <strain evidence="2 3">DSM 25481</strain>
    </source>
</reference>
<sequence>MSIIKRFAKDQSGATAIEYGLIAVGIAITIIAVVRGVGGSLNTAFTNVNSNLQ</sequence>
<protein>
    <submittedName>
        <fullName evidence="2">Pilus assembly protein Flp/PilA</fullName>
    </submittedName>
</protein>
<dbReference type="AlphaFoldDB" id="A0A7W6CY66"/>
<feature type="transmembrane region" description="Helical" evidence="1">
    <location>
        <begin position="12"/>
        <end position="34"/>
    </location>
</feature>
<evidence type="ECO:0000313" key="3">
    <source>
        <dbReference type="Proteomes" id="UP000528964"/>
    </source>
</evidence>
<organism evidence="2 3">
    <name type="scientific">Hansschlegelia beijingensis</name>
    <dbReference type="NCBI Taxonomy" id="1133344"/>
    <lineage>
        <taxon>Bacteria</taxon>
        <taxon>Pseudomonadati</taxon>
        <taxon>Pseudomonadota</taxon>
        <taxon>Alphaproteobacteria</taxon>
        <taxon>Hyphomicrobiales</taxon>
        <taxon>Methylopilaceae</taxon>
        <taxon>Hansschlegelia</taxon>
    </lineage>
</organism>
<keyword evidence="1" id="KW-1133">Transmembrane helix</keyword>
<dbReference type="Pfam" id="PF04964">
    <property type="entry name" value="Flp_Fap"/>
    <property type="match status" value="1"/>
</dbReference>
<dbReference type="RefSeq" id="WP_183395122.1">
    <property type="nucleotide sequence ID" value="NZ_JACIDR010000002.1"/>
</dbReference>
<dbReference type="EMBL" id="JACIDR010000002">
    <property type="protein sequence ID" value="MBB3973283.1"/>
    <property type="molecule type" value="Genomic_DNA"/>
</dbReference>
<evidence type="ECO:0000256" key="1">
    <source>
        <dbReference type="SAM" id="Phobius"/>
    </source>
</evidence>
<comment type="caution">
    <text evidence="2">The sequence shown here is derived from an EMBL/GenBank/DDBJ whole genome shotgun (WGS) entry which is preliminary data.</text>
</comment>
<gene>
    <name evidence="2" type="ORF">GGR24_001940</name>
</gene>
<accession>A0A7W6CY66</accession>
<dbReference type="Proteomes" id="UP000528964">
    <property type="component" value="Unassembled WGS sequence"/>
</dbReference>
<name>A0A7W6CY66_9HYPH</name>
<keyword evidence="1" id="KW-0472">Membrane</keyword>
<evidence type="ECO:0000313" key="2">
    <source>
        <dbReference type="EMBL" id="MBB3973283.1"/>
    </source>
</evidence>
<keyword evidence="3" id="KW-1185">Reference proteome</keyword>
<proteinExistence type="predicted"/>